<dbReference type="AlphaFoldDB" id="A0A813IQ56"/>
<evidence type="ECO:0000256" key="1">
    <source>
        <dbReference type="SAM" id="MobiDB-lite"/>
    </source>
</evidence>
<feature type="region of interest" description="Disordered" evidence="1">
    <location>
        <begin position="73"/>
        <end position="112"/>
    </location>
</feature>
<reference evidence="2" key="1">
    <citation type="submission" date="2021-02" db="EMBL/GenBank/DDBJ databases">
        <authorList>
            <person name="Dougan E. K."/>
            <person name="Rhodes N."/>
            <person name="Thang M."/>
            <person name="Chan C."/>
        </authorList>
    </citation>
    <scope>NUCLEOTIDE SEQUENCE</scope>
</reference>
<evidence type="ECO:0000313" key="3">
    <source>
        <dbReference type="Proteomes" id="UP000626109"/>
    </source>
</evidence>
<dbReference type="Proteomes" id="UP000626109">
    <property type="component" value="Unassembled WGS sequence"/>
</dbReference>
<protein>
    <submittedName>
        <fullName evidence="2">Uncharacterized protein</fullName>
    </submittedName>
</protein>
<accession>A0A813IQ56</accession>
<name>A0A813IQ56_POLGL</name>
<organism evidence="2 3">
    <name type="scientific">Polarella glacialis</name>
    <name type="common">Dinoflagellate</name>
    <dbReference type="NCBI Taxonomy" id="89957"/>
    <lineage>
        <taxon>Eukaryota</taxon>
        <taxon>Sar</taxon>
        <taxon>Alveolata</taxon>
        <taxon>Dinophyceae</taxon>
        <taxon>Suessiales</taxon>
        <taxon>Suessiaceae</taxon>
        <taxon>Polarella</taxon>
    </lineage>
</organism>
<sequence length="112" mass="12088">VVELQTYFYLASSADDGAEDSMSSYVDVKVDFRLMSEDMTIQRATAVARAARARVLAALPGIVRDVEMNLQLPIDETESEAQSPSSSKEGARSTEGIAGYHRAQAKHVPPAS</sequence>
<dbReference type="EMBL" id="CAJNNW010012117">
    <property type="protein sequence ID" value="CAE8654001.1"/>
    <property type="molecule type" value="Genomic_DNA"/>
</dbReference>
<evidence type="ECO:0000313" key="2">
    <source>
        <dbReference type="EMBL" id="CAE8654001.1"/>
    </source>
</evidence>
<comment type="caution">
    <text evidence="2">The sequence shown here is derived from an EMBL/GenBank/DDBJ whole genome shotgun (WGS) entry which is preliminary data.</text>
</comment>
<gene>
    <name evidence="2" type="ORF">PGLA2088_LOCUS10732</name>
</gene>
<proteinExistence type="predicted"/>
<feature type="non-terminal residue" evidence="2">
    <location>
        <position position="112"/>
    </location>
</feature>
<feature type="non-terminal residue" evidence="2">
    <location>
        <position position="1"/>
    </location>
</feature>